<proteinExistence type="predicted"/>
<dbReference type="PANTHER" id="PTHR41248:SF1">
    <property type="entry name" value="NORD PROTEIN"/>
    <property type="match status" value="1"/>
</dbReference>
<evidence type="ECO:0000313" key="4">
    <source>
        <dbReference type="Proteomes" id="UP000184010"/>
    </source>
</evidence>
<dbReference type="Proteomes" id="UP000184010">
    <property type="component" value="Unassembled WGS sequence"/>
</dbReference>
<dbReference type="EMBL" id="FRDN01000004">
    <property type="protein sequence ID" value="SHN58887.1"/>
    <property type="molecule type" value="Genomic_DNA"/>
</dbReference>
<dbReference type="InterPro" id="IPR002035">
    <property type="entry name" value="VWF_A"/>
</dbReference>
<dbReference type="Gene3D" id="3.40.50.300">
    <property type="entry name" value="P-loop containing nucleotide triphosphate hydrolases"/>
    <property type="match status" value="1"/>
</dbReference>
<sequence>MENRWILSPARQLTEEETSLVWQKPDTHIESEAERRISAEVYRNWARGEMKITTILLEGDAGSGKTQLAKALSANFGLPYTKVTCFADMDKSDILGSILPVLPEDKHRDEDGNKAEAVTYNYYPSEIVQAYEKGWLLEIQEPTVIRDAAVLMALNSALEPEGSINLPTRIAHRHPDFIAVITTNRGYNGCRPLNEALRDRVQHSEKMDLPAVEVMMERGLAKTGCTDQELLLTFARAIVLLDQTAKANAIKGVAGMRSYFFWVDAVLQGSETVEALYHKVIYKITTDPDEILILEQALAKQGMLAALEKVSEQSGRTQGEIMEIHAEGAMDAEFPAPAPTDMPAVALRKSADSAGHSADHEENSDPSQSSDQGEDGAPIYHELQPTSPEELEQQKRDFRKHLNQQAREMVKGSCHEKVNLIVHRPEATLAHHHEYEQIASGLRPVIRELVRKTFPLLEHEAATEFGKSRVYGTKFHAEKLASPDFRCFSQKCPPNEEPSLAVALRIDESASMSAFGRLTAAKQAAVAVYEFCASCGIPTLIYGDTADRSPLERMSLYSYIDYENPSLNDKYSLMAIQGHSNNRDGMALRILGEKLLQATQKTKLLISISDGQPKALPDYTGKVAIADMKEVIRDYSRKGILFLAAAIGQDKETLCDIYGPERYLDITDLRQLPARLVQIIAKYL</sequence>
<organism evidence="3 4">
    <name type="scientific">Desulfitobacterium chlororespirans DSM 11544</name>
    <dbReference type="NCBI Taxonomy" id="1121395"/>
    <lineage>
        <taxon>Bacteria</taxon>
        <taxon>Bacillati</taxon>
        <taxon>Bacillota</taxon>
        <taxon>Clostridia</taxon>
        <taxon>Eubacteriales</taxon>
        <taxon>Desulfitobacteriaceae</taxon>
        <taxon>Desulfitobacterium</taxon>
    </lineage>
</organism>
<feature type="domain" description="VWFA" evidence="2">
    <location>
        <begin position="501"/>
        <end position="680"/>
    </location>
</feature>
<name>A0A1M7SKA8_9FIRM</name>
<dbReference type="PANTHER" id="PTHR41248">
    <property type="entry name" value="NORD PROTEIN"/>
    <property type="match status" value="1"/>
</dbReference>
<accession>A0A1M7SKA8</accession>
<dbReference type="SUPFAM" id="SSF53300">
    <property type="entry name" value="vWA-like"/>
    <property type="match status" value="1"/>
</dbReference>
<dbReference type="GO" id="GO:0016887">
    <property type="term" value="F:ATP hydrolysis activity"/>
    <property type="evidence" value="ECO:0007669"/>
    <property type="project" value="InterPro"/>
</dbReference>
<dbReference type="CDD" id="cd01454">
    <property type="entry name" value="vWA_norD_type"/>
    <property type="match status" value="1"/>
</dbReference>
<gene>
    <name evidence="3" type="ORF">SAMN02745215_00986</name>
</gene>
<dbReference type="PROSITE" id="PS50234">
    <property type="entry name" value="VWFA"/>
    <property type="match status" value="1"/>
</dbReference>
<feature type="region of interest" description="Disordered" evidence="1">
    <location>
        <begin position="349"/>
        <end position="392"/>
    </location>
</feature>
<dbReference type="InterPro" id="IPR027417">
    <property type="entry name" value="P-loop_NTPase"/>
</dbReference>
<reference evidence="4" key="1">
    <citation type="submission" date="2016-12" db="EMBL/GenBank/DDBJ databases">
        <authorList>
            <person name="Varghese N."/>
            <person name="Submissions S."/>
        </authorList>
    </citation>
    <scope>NUCLEOTIDE SEQUENCE [LARGE SCALE GENOMIC DNA]</scope>
    <source>
        <strain evidence="4">DSM 11544</strain>
    </source>
</reference>
<dbReference type="AlphaFoldDB" id="A0A1M7SKA8"/>
<evidence type="ECO:0000256" key="1">
    <source>
        <dbReference type="SAM" id="MobiDB-lite"/>
    </source>
</evidence>
<dbReference type="InterPro" id="IPR011704">
    <property type="entry name" value="ATPase_dyneun-rel_AAA"/>
</dbReference>
<evidence type="ECO:0000313" key="3">
    <source>
        <dbReference type="EMBL" id="SHN58887.1"/>
    </source>
</evidence>
<dbReference type="InterPro" id="IPR036465">
    <property type="entry name" value="vWFA_dom_sf"/>
</dbReference>
<evidence type="ECO:0000259" key="2">
    <source>
        <dbReference type="PROSITE" id="PS50234"/>
    </source>
</evidence>
<protein>
    <submittedName>
        <fullName evidence="3">AAA domain (Dynein-related subfamily)</fullName>
    </submittedName>
</protein>
<dbReference type="InterPro" id="IPR051928">
    <property type="entry name" value="NorD/CobT"/>
</dbReference>
<dbReference type="STRING" id="1121395.SAMN02745215_00986"/>
<dbReference type="RefSeq" id="WP_072771535.1">
    <property type="nucleotide sequence ID" value="NZ_FRDN01000004.1"/>
</dbReference>
<dbReference type="Pfam" id="PF07728">
    <property type="entry name" value="AAA_5"/>
    <property type="match status" value="1"/>
</dbReference>
<dbReference type="SUPFAM" id="SSF52540">
    <property type="entry name" value="P-loop containing nucleoside triphosphate hydrolases"/>
    <property type="match status" value="1"/>
</dbReference>
<keyword evidence="4" id="KW-1185">Reference proteome</keyword>
<dbReference type="GO" id="GO:0005524">
    <property type="term" value="F:ATP binding"/>
    <property type="evidence" value="ECO:0007669"/>
    <property type="project" value="InterPro"/>
</dbReference>
<dbReference type="Gene3D" id="3.40.50.410">
    <property type="entry name" value="von Willebrand factor, type A domain"/>
    <property type="match status" value="1"/>
</dbReference>